<dbReference type="SMART" id="SM00248">
    <property type="entry name" value="ANK"/>
    <property type="match status" value="5"/>
</dbReference>
<dbReference type="SUPFAM" id="SSF48403">
    <property type="entry name" value="Ankyrin repeat"/>
    <property type="match status" value="1"/>
</dbReference>
<gene>
    <name evidence="5" type="ORF">HETSPECPRED_002534</name>
</gene>
<name>A0A8H3F1Q6_9LECA</name>
<dbReference type="InterPro" id="IPR036770">
    <property type="entry name" value="Ankyrin_rpt-contain_sf"/>
</dbReference>
<dbReference type="Gene3D" id="1.25.40.20">
    <property type="entry name" value="Ankyrin repeat-containing domain"/>
    <property type="match status" value="1"/>
</dbReference>
<evidence type="ECO:0008006" key="7">
    <source>
        <dbReference type="Google" id="ProtNLM"/>
    </source>
</evidence>
<evidence type="ECO:0000313" key="6">
    <source>
        <dbReference type="Proteomes" id="UP000664521"/>
    </source>
</evidence>
<dbReference type="PANTHER" id="PTHR24198">
    <property type="entry name" value="ANKYRIN REPEAT AND PROTEIN KINASE DOMAIN-CONTAINING PROTEIN"/>
    <property type="match status" value="1"/>
</dbReference>
<protein>
    <recommendedName>
        <fullName evidence="7">Ankyrin repeat protein</fullName>
    </recommendedName>
</protein>
<dbReference type="EMBL" id="CAJPDS010000016">
    <property type="protein sequence ID" value="CAF9915600.1"/>
    <property type="molecule type" value="Genomic_DNA"/>
</dbReference>
<evidence type="ECO:0000256" key="2">
    <source>
        <dbReference type="ARBA" id="ARBA00023043"/>
    </source>
</evidence>
<dbReference type="Proteomes" id="UP000664521">
    <property type="component" value="Unassembled WGS sequence"/>
</dbReference>
<reference evidence="5" key="1">
    <citation type="submission" date="2021-03" db="EMBL/GenBank/DDBJ databases">
        <authorList>
            <person name="Tagirdzhanova G."/>
        </authorList>
    </citation>
    <scope>NUCLEOTIDE SEQUENCE</scope>
</reference>
<accession>A0A8H3F1Q6</accession>
<evidence type="ECO:0000256" key="3">
    <source>
        <dbReference type="PROSITE-ProRule" id="PRU00023"/>
    </source>
</evidence>
<keyword evidence="6" id="KW-1185">Reference proteome</keyword>
<proteinExistence type="predicted"/>
<dbReference type="AlphaFoldDB" id="A0A8H3F1Q6"/>
<organism evidence="5 6">
    <name type="scientific">Heterodermia speciosa</name>
    <dbReference type="NCBI Taxonomy" id="116794"/>
    <lineage>
        <taxon>Eukaryota</taxon>
        <taxon>Fungi</taxon>
        <taxon>Dikarya</taxon>
        <taxon>Ascomycota</taxon>
        <taxon>Pezizomycotina</taxon>
        <taxon>Lecanoromycetes</taxon>
        <taxon>OSLEUM clade</taxon>
        <taxon>Lecanoromycetidae</taxon>
        <taxon>Caliciales</taxon>
        <taxon>Physciaceae</taxon>
        <taxon>Heterodermia</taxon>
    </lineage>
</organism>
<dbReference type="PROSITE" id="PS50297">
    <property type="entry name" value="ANK_REP_REGION"/>
    <property type="match status" value="2"/>
</dbReference>
<evidence type="ECO:0000256" key="4">
    <source>
        <dbReference type="SAM" id="MobiDB-lite"/>
    </source>
</evidence>
<keyword evidence="2 3" id="KW-0040">ANK repeat</keyword>
<dbReference type="PANTHER" id="PTHR24198:SF165">
    <property type="entry name" value="ANKYRIN REPEAT-CONTAINING PROTEIN-RELATED"/>
    <property type="match status" value="1"/>
</dbReference>
<dbReference type="PROSITE" id="PS50088">
    <property type="entry name" value="ANK_REPEAT"/>
    <property type="match status" value="3"/>
</dbReference>
<dbReference type="InterPro" id="IPR002110">
    <property type="entry name" value="Ankyrin_rpt"/>
</dbReference>
<feature type="repeat" description="ANK" evidence="3">
    <location>
        <begin position="467"/>
        <end position="494"/>
    </location>
</feature>
<dbReference type="Pfam" id="PF12796">
    <property type="entry name" value="Ank_2"/>
    <property type="match status" value="2"/>
</dbReference>
<evidence type="ECO:0000313" key="5">
    <source>
        <dbReference type="EMBL" id="CAF9915600.1"/>
    </source>
</evidence>
<keyword evidence="1" id="KW-0677">Repeat</keyword>
<feature type="region of interest" description="Disordered" evidence="4">
    <location>
        <begin position="280"/>
        <end position="302"/>
    </location>
</feature>
<feature type="repeat" description="ANK" evidence="3">
    <location>
        <begin position="495"/>
        <end position="527"/>
    </location>
</feature>
<feature type="repeat" description="ANK" evidence="3">
    <location>
        <begin position="600"/>
        <end position="632"/>
    </location>
</feature>
<dbReference type="OrthoDB" id="341259at2759"/>
<evidence type="ECO:0000256" key="1">
    <source>
        <dbReference type="ARBA" id="ARBA00022737"/>
    </source>
</evidence>
<sequence>MEPITLLALIQGSVTLVDKCLQAVKGLHDLVLKYRHAQLAMLSMIQELDIILLAWEQISERIQDCGDDDAVGSEVLRRIKRSLDCGVLVMSVLEQDLAYYSNAALSFSSAQRLKSIWNNGAFQGHLDRIRGQAQSMSLLLTVVKLPEAPNRKQLLDQGAALLRRSDDSAFSIVPSRMSCLTQDRFSYISSEGTDLAYRELDVDDDLFTSRVYKRNYRNPRMLYQKKEQESANQAVVRQTLIFDDQCLRRKSKLRISKQQRQTLTMTALERQGIIKTISTTKSYSKTEPSGELAHHDNRSSQHRLSILSSTGESCASIEDVASAFGGYTSISEAPWLVHPIQYPYVLGPTPASESFSVQGPAVSLNLRAHTWRLSSIRQSVSFTKAEDLRTLLMNIGSSYADWRKYYFLEACLQKRAPLVHVLLGFQEKRKLTGLESATEGGYAEFIKVFLTWGIRHKTNMIEQHWLLHSAVEYNREDVVDFLIAEGAQVNHPDKHGLQPLHLACMRGNLHCVKSLIASGARVDCMDFQGYQPMHSLGIREAVDNIHNLAAILDAILVAGSSIDKKTASGQTLLQLACQNCKPNVLKAALLYGSSRDPSKTGPTPLRVACQEGNSAIVRMLLMYHTAADVCDTGTVGESPLSLAIRYEQGTVVQKLIHKAFDLEVRGATTLEPIYQACKKHNLPVTERLENHDDPFIIGNLLAHGPLFPLRQSCIYWQSPTERSKKNGFAHDF</sequence>
<comment type="caution">
    <text evidence="5">The sequence shown here is derived from an EMBL/GenBank/DDBJ whole genome shotgun (WGS) entry which is preliminary data.</text>
</comment>